<dbReference type="RefSeq" id="WP_188610192.1">
    <property type="nucleotide sequence ID" value="NZ_BMGG01000005.1"/>
</dbReference>
<dbReference type="PANTHER" id="PTHR13754:SF13">
    <property type="entry name" value="METALLO-BETA-LACTAMASE SUPERFAMILY PROTEIN (AFU_ORTHOLOGUE AFUA_3G07630)"/>
    <property type="match status" value="1"/>
</dbReference>
<dbReference type="InterPro" id="IPR041712">
    <property type="entry name" value="DHPS-like_MBL-fold"/>
</dbReference>
<protein>
    <submittedName>
        <fullName evidence="2">MBL fold metallo-hydrolase</fullName>
    </submittedName>
</protein>
<dbReference type="EMBL" id="BMGG01000005">
    <property type="protein sequence ID" value="GGC71334.1"/>
    <property type="molecule type" value="Genomic_DNA"/>
</dbReference>
<reference evidence="2" key="1">
    <citation type="journal article" date="2014" name="Int. J. Syst. Evol. Microbiol.">
        <title>Complete genome sequence of Corynebacterium casei LMG S-19264T (=DSM 44701T), isolated from a smear-ripened cheese.</title>
        <authorList>
            <consortium name="US DOE Joint Genome Institute (JGI-PGF)"/>
            <person name="Walter F."/>
            <person name="Albersmeier A."/>
            <person name="Kalinowski J."/>
            <person name="Ruckert C."/>
        </authorList>
    </citation>
    <scope>NUCLEOTIDE SEQUENCE</scope>
    <source>
        <strain evidence="2">CGMCC 1.12919</strain>
    </source>
</reference>
<dbReference type="Proteomes" id="UP000637002">
    <property type="component" value="Unassembled WGS sequence"/>
</dbReference>
<gene>
    <name evidence="2" type="ORF">GCM10010994_32300</name>
</gene>
<keyword evidence="3" id="KW-1185">Reference proteome</keyword>
<dbReference type="Gene3D" id="3.60.15.10">
    <property type="entry name" value="Ribonuclease Z/Hydroxyacylglutathione hydrolase-like"/>
    <property type="match status" value="1"/>
</dbReference>
<dbReference type="InterPro" id="IPR036866">
    <property type="entry name" value="RibonucZ/Hydroxyglut_hydro"/>
</dbReference>
<dbReference type="AlphaFoldDB" id="A0A916XHR1"/>
<feature type="domain" description="Metallo-beta-lactamase" evidence="1">
    <location>
        <begin position="74"/>
        <end position="122"/>
    </location>
</feature>
<dbReference type="InterPro" id="IPR001279">
    <property type="entry name" value="Metallo-B-lactamas"/>
</dbReference>
<reference evidence="2" key="2">
    <citation type="submission" date="2020-09" db="EMBL/GenBank/DDBJ databases">
        <authorList>
            <person name="Sun Q."/>
            <person name="Zhou Y."/>
        </authorList>
    </citation>
    <scope>NUCLEOTIDE SEQUENCE</scope>
    <source>
        <strain evidence="2">CGMCC 1.12919</strain>
    </source>
</reference>
<dbReference type="Pfam" id="PF00753">
    <property type="entry name" value="Lactamase_B"/>
    <property type="match status" value="1"/>
</dbReference>
<evidence type="ECO:0000313" key="2">
    <source>
        <dbReference type="EMBL" id="GGC71334.1"/>
    </source>
</evidence>
<dbReference type="InterPro" id="IPR052926">
    <property type="entry name" value="Metallo-beta-lactamase_dom"/>
</dbReference>
<sequence length="340" mass="36102">MDDGATIAGELLALDSLTVDVITDNVSDSYVSKTLFAVSEFANVVNAGADVISGETLLAANLGYGLLLRSRVGGVEHVLLFDTGPEGAIFIRNCKNLALDLGQVEEVAISHGHWDHMGALPAALAAILEGRPSVSVHVNPGMFNQRGVLLKSGAVIPVADVPDPGAMEALGARVVNEGEPRLLLDRHFFLSGEIPRVSSFEKGRVDHLCRSRPNEAWRPDPLLMDERMLVAHVRDLGLVVFSACSHAGIVNVCTEVSRLYPGLPIHAVMGGLHLGGVMERLIPQTVEGLEAFDIRNIVTGHCTGWRALHALADAFGDKVSQSAIGTTYTFDPSAPVLGAD</sequence>
<dbReference type="GO" id="GO:0016740">
    <property type="term" value="F:transferase activity"/>
    <property type="evidence" value="ECO:0007669"/>
    <property type="project" value="TreeGrafter"/>
</dbReference>
<dbReference type="SUPFAM" id="SSF56281">
    <property type="entry name" value="Metallo-hydrolase/oxidoreductase"/>
    <property type="match status" value="1"/>
</dbReference>
<dbReference type="PANTHER" id="PTHR13754">
    <property type="entry name" value="METALLO-BETA-LACTAMASE SUPERFAMILY PROTEIN"/>
    <property type="match status" value="1"/>
</dbReference>
<accession>A0A916XHR1</accession>
<dbReference type="CDD" id="cd07713">
    <property type="entry name" value="DHPS-like_MBL-fold"/>
    <property type="match status" value="1"/>
</dbReference>
<evidence type="ECO:0000313" key="3">
    <source>
        <dbReference type="Proteomes" id="UP000637002"/>
    </source>
</evidence>
<comment type="caution">
    <text evidence="2">The sequence shown here is derived from an EMBL/GenBank/DDBJ whole genome shotgun (WGS) entry which is preliminary data.</text>
</comment>
<proteinExistence type="predicted"/>
<organism evidence="2 3">
    <name type="scientific">Chelatococcus reniformis</name>
    <dbReference type="NCBI Taxonomy" id="1494448"/>
    <lineage>
        <taxon>Bacteria</taxon>
        <taxon>Pseudomonadati</taxon>
        <taxon>Pseudomonadota</taxon>
        <taxon>Alphaproteobacteria</taxon>
        <taxon>Hyphomicrobiales</taxon>
        <taxon>Chelatococcaceae</taxon>
        <taxon>Chelatococcus</taxon>
    </lineage>
</organism>
<name>A0A916XHR1_9HYPH</name>
<evidence type="ECO:0000259" key="1">
    <source>
        <dbReference type="Pfam" id="PF00753"/>
    </source>
</evidence>